<evidence type="ECO:0000313" key="2">
    <source>
        <dbReference type="EMBL" id="SON79355.1"/>
    </source>
</evidence>
<dbReference type="EMBL" id="OCYS01000079">
    <property type="protein sequence ID" value="SON86321.1"/>
    <property type="molecule type" value="Genomic_DNA"/>
</dbReference>
<evidence type="ECO:0000313" key="3">
    <source>
        <dbReference type="EMBL" id="SON86321.1"/>
    </source>
</evidence>
<keyword evidence="5" id="KW-1185">Reference proteome</keyword>
<evidence type="ECO:0000256" key="1">
    <source>
        <dbReference type="SAM" id="MobiDB-lite"/>
    </source>
</evidence>
<evidence type="ECO:0008006" key="6">
    <source>
        <dbReference type="Google" id="ProtNLM"/>
    </source>
</evidence>
<feature type="compositionally biased region" description="Basic and acidic residues" evidence="1">
    <location>
        <begin position="55"/>
        <end position="66"/>
    </location>
</feature>
<feature type="region of interest" description="Disordered" evidence="1">
    <location>
        <begin position="38"/>
        <end position="66"/>
    </location>
</feature>
<dbReference type="EMBL" id="OCYT01000086">
    <property type="protein sequence ID" value="SON79355.1"/>
    <property type="molecule type" value="Genomic_DNA"/>
</dbReference>
<dbReference type="AlphaFoldDB" id="A0AB38DYF1"/>
<reference evidence="4 5" key="1">
    <citation type="submission" date="2017-10" db="EMBL/GenBank/DDBJ databases">
        <authorList>
            <person name="Regsiter A."/>
            <person name="William W."/>
        </authorList>
    </citation>
    <scope>NUCLEOTIDE SEQUENCE [LARGE SCALE GENOMIC DNA]</scope>
    <source>
        <strain evidence="2 5">CFBP6984</strain>
        <strain evidence="3 4">CFBP7430</strain>
    </source>
</reference>
<protein>
    <recommendedName>
        <fullName evidence="6">Secreted protein</fullName>
    </recommendedName>
</protein>
<name>A0AB38DYF1_XANCH</name>
<dbReference type="Proteomes" id="UP000234166">
    <property type="component" value="Unassembled WGS sequence"/>
</dbReference>
<gene>
    <name evidence="2" type="ORF">XAP6984_310003</name>
    <name evidence="3" type="ORF">XAP7430_260003</name>
</gene>
<comment type="caution">
    <text evidence="3">The sequence shown here is derived from an EMBL/GenBank/DDBJ whole genome shotgun (WGS) entry which is preliminary data.</text>
</comment>
<accession>A0AB38DYF1</accession>
<dbReference type="Proteomes" id="UP000234181">
    <property type="component" value="Unassembled WGS sequence"/>
</dbReference>
<evidence type="ECO:0000313" key="5">
    <source>
        <dbReference type="Proteomes" id="UP000234181"/>
    </source>
</evidence>
<evidence type="ECO:0000313" key="4">
    <source>
        <dbReference type="Proteomes" id="UP000234166"/>
    </source>
</evidence>
<organism evidence="3 4">
    <name type="scientific">Xanthomonas campestris pv. phaseoli</name>
    <dbReference type="NCBI Taxonomy" id="317013"/>
    <lineage>
        <taxon>Bacteria</taxon>
        <taxon>Pseudomonadati</taxon>
        <taxon>Pseudomonadota</taxon>
        <taxon>Gammaproteobacteria</taxon>
        <taxon>Lysobacterales</taxon>
        <taxon>Lysobacteraceae</taxon>
        <taxon>Xanthomonas</taxon>
    </lineage>
</organism>
<proteinExistence type="predicted"/>
<sequence length="66" mass="7405">MFGRLPVCSGVFGRPHRVAAEHHERPDTLRQPTAVVSLSKTRPGMRECAPGSDPGKNEPHRMFVRR</sequence>